<keyword evidence="4" id="KW-1185">Reference proteome</keyword>
<proteinExistence type="predicted"/>
<organism evidence="2 4">
    <name type="scientific">Lacisediminihabitans changchengi</name>
    <dbReference type="NCBI Taxonomy" id="2787634"/>
    <lineage>
        <taxon>Bacteria</taxon>
        <taxon>Bacillati</taxon>
        <taxon>Actinomycetota</taxon>
        <taxon>Actinomycetes</taxon>
        <taxon>Micrococcales</taxon>
        <taxon>Microbacteriaceae</taxon>
        <taxon>Lacisediminihabitans</taxon>
    </lineage>
</organism>
<dbReference type="Pfam" id="PF09954">
    <property type="entry name" value="DUF2188"/>
    <property type="match status" value="1"/>
</dbReference>
<dbReference type="InterPro" id="IPR018691">
    <property type="entry name" value="DUF2188"/>
</dbReference>
<evidence type="ECO:0000313" key="2">
    <source>
        <dbReference type="EMBL" id="MBK4346928.1"/>
    </source>
</evidence>
<dbReference type="RefSeq" id="WP_200555210.1">
    <property type="nucleotide sequence ID" value="NZ_JAEPES010000001.1"/>
</dbReference>
<name>A0A934SQ13_9MICO</name>
<evidence type="ECO:0000313" key="4">
    <source>
        <dbReference type="Proteomes" id="UP000636458"/>
    </source>
</evidence>
<feature type="region of interest" description="Disordered" evidence="1">
    <location>
        <begin position="47"/>
        <end position="66"/>
    </location>
</feature>
<evidence type="ECO:0000313" key="3">
    <source>
        <dbReference type="EMBL" id="MBK4347949.1"/>
    </source>
</evidence>
<dbReference type="AlphaFoldDB" id="A0A934SQ13"/>
<dbReference type="Proteomes" id="UP000636458">
    <property type="component" value="Unassembled WGS sequence"/>
</dbReference>
<evidence type="ECO:0000256" key="1">
    <source>
        <dbReference type="SAM" id="MobiDB-lite"/>
    </source>
</evidence>
<dbReference type="EMBL" id="JAEPES010000001">
    <property type="protein sequence ID" value="MBK4346928.1"/>
    <property type="molecule type" value="Genomic_DNA"/>
</dbReference>
<gene>
    <name evidence="2" type="ORF">IV501_04720</name>
    <name evidence="3" type="ORF">IV501_09905</name>
</gene>
<reference evidence="2" key="1">
    <citation type="submission" date="2021-01" db="EMBL/GenBank/DDBJ databases">
        <title>Lacisediminihabitans sp. nov. strain G11-30, isolated from Antarctic Soil.</title>
        <authorList>
            <person name="Li J."/>
        </authorList>
    </citation>
    <scope>NUCLEOTIDE SEQUENCE</scope>
    <source>
        <strain evidence="2">G11-30</strain>
    </source>
</reference>
<comment type="caution">
    <text evidence="2">The sequence shown here is derived from an EMBL/GenBank/DDBJ whole genome shotgun (WGS) entry which is preliminary data.</text>
</comment>
<dbReference type="EMBL" id="JAEPES010000003">
    <property type="protein sequence ID" value="MBK4347949.1"/>
    <property type="molecule type" value="Genomic_DNA"/>
</dbReference>
<protein>
    <submittedName>
        <fullName evidence="2">DUF2188 domain-containing protein</fullName>
    </submittedName>
</protein>
<sequence length="66" mass="6973">MADGDVETIDKNGQWVNRVIGAPELSESFSSKIEAIDAGRSLAEELGSTHTVRESDPTGVITDPGD</sequence>
<accession>A0A934SQ13</accession>